<evidence type="ECO:0000256" key="2">
    <source>
        <dbReference type="ARBA" id="ARBA00005062"/>
    </source>
</evidence>
<evidence type="ECO:0000256" key="3">
    <source>
        <dbReference type="ARBA" id="ARBA00006753"/>
    </source>
</evidence>
<evidence type="ECO:0000256" key="1">
    <source>
        <dbReference type="ARBA" id="ARBA00005056"/>
    </source>
</evidence>
<keyword evidence="7 10" id="KW-0791">Threonine biosynthesis</keyword>
<dbReference type="FunFam" id="3.30.360.10:FF:000005">
    <property type="entry name" value="Homoserine dehydrogenase"/>
    <property type="match status" value="1"/>
</dbReference>
<dbReference type="Gene3D" id="3.40.50.720">
    <property type="entry name" value="NAD(P)-binding Rossmann-like Domain"/>
    <property type="match status" value="1"/>
</dbReference>
<keyword evidence="9 10" id="KW-0486">Methionine biosynthesis</keyword>
<evidence type="ECO:0000259" key="12">
    <source>
        <dbReference type="Pfam" id="PF00742"/>
    </source>
</evidence>
<dbReference type="EC" id="1.1.1.3" evidence="4 10"/>
<feature type="domain" description="Aspartate/homoserine dehydrogenase NAD-binding" evidence="13">
    <location>
        <begin position="26"/>
        <end position="145"/>
    </location>
</feature>
<accession>A0ABD3R9A4</accession>
<proteinExistence type="inferred from homology"/>
<evidence type="ECO:0000256" key="8">
    <source>
        <dbReference type="ARBA" id="ARBA00023002"/>
    </source>
</evidence>
<dbReference type="PANTHER" id="PTHR43331:SF1">
    <property type="entry name" value="HOMOSERINE DEHYDROGENASE"/>
    <property type="match status" value="1"/>
</dbReference>
<dbReference type="Pfam" id="PF03447">
    <property type="entry name" value="NAD_binding_3"/>
    <property type="match status" value="1"/>
</dbReference>
<comment type="pathway">
    <text evidence="2 10">Amino-acid biosynthesis; L-methionine biosynthesis via de novo pathway; L-homoserine from L-aspartate: step 3/3.</text>
</comment>
<comment type="pathway">
    <text evidence="1 10">Amino-acid biosynthesis; L-threonine biosynthesis; L-threonine from L-aspartate: step 3/5.</text>
</comment>
<protein>
    <recommendedName>
        <fullName evidence="5 10">Homoserine dehydrogenase</fullName>
        <ecNumber evidence="4 10">1.1.1.3</ecNumber>
    </recommendedName>
</protein>
<dbReference type="Pfam" id="PF00742">
    <property type="entry name" value="Homoserine_dh"/>
    <property type="match status" value="1"/>
</dbReference>
<keyword evidence="8 10" id="KW-0560">Oxidoreductase</keyword>
<dbReference type="SUPFAM" id="SSF55347">
    <property type="entry name" value="Glyceraldehyde-3-phosphate dehydrogenase-like, C-terminal domain"/>
    <property type="match status" value="1"/>
</dbReference>
<dbReference type="InterPro" id="IPR001342">
    <property type="entry name" value="HDH_cat"/>
</dbReference>
<dbReference type="GO" id="GO:0009088">
    <property type="term" value="P:threonine biosynthetic process"/>
    <property type="evidence" value="ECO:0007669"/>
    <property type="project" value="UniProtKB-KW"/>
</dbReference>
<organism evidence="14 15">
    <name type="scientific">Cyclostephanos tholiformis</name>
    <dbReference type="NCBI Taxonomy" id="382380"/>
    <lineage>
        <taxon>Eukaryota</taxon>
        <taxon>Sar</taxon>
        <taxon>Stramenopiles</taxon>
        <taxon>Ochrophyta</taxon>
        <taxon>Bacillariophyta</taxon>
        <taxon>Coscinodiscophyceae</taxon>
        <taxon>Thalassiosirophycidae</taxon>
        <taxon>Stephanodiscales</taxon>
        <taxon>Stephanodiscaceae</taxon>
        <taxon>Cyclostephanos</taxon>
    </lineage>
</organism>
<dbReference type="InterPro" id="IPR019811">
    <property type="entry name" value="HDH_CS"/>
</dbReference>
<dbReference type="AlphaFoldDB" id="A0ABD3R9A4"/>
<dbReference type="GO" id="GO:0004412">
    <property type="term" value="F:homoserine dehydrogenase activity"/>
    <property type="evidence" value="ECO:0007669"/>
    <property type="project" value="UniProtKB-EC"/>
</dbReference>
<dbReference type="InterPro" id="IPR005106">
    <property type="entry name" value="Asp/hSer_DH_NAD-bd"/>
</dbReference>
<keyword evidence="10" id="KW-0521">NADP</keyword>
<dbReference type="PANTHER" id="PTHR43331">
    <property type="entry name" value="HOMOSERINE DEHYDROGENASE"/>
    <property type="match status" value="1"/>
</dbReference>
<dbReference type="NCBIfam" id="NF004976">
    <property type="entry name" value="PRK06349.1"/>
    <property type="match status" value="1"/>
</dbReference>
<keyword evidence="15" id="KW-1185">Reference proteome</keyword>
<comment type="caution">
    <text evidence="14">The sequence shown here is derived from an EMBL/GenBank/DDBJ whole genome shotgun (WGS) entry which is preliminary data.</text>
</comment>
<dbReference type="GO" id="GO:0009086">
    <property type="term" value="P:methionine biosynthetic process"/>
    <property type="evidence" value="ECO:0007669"/>
    <property type="project" value="UniProtKB-KW"/>
</dbReference>
<dbReference type="Gene3D" id="3.30.70.260">
    <property type="match status" value="1"/>
</dbReference>
<gene>
    <name evidence="14" type="ORF">ACHAXA_001953</name>
</gene>
<evidence type="ECO:0000259" key="13">
    <source>
        <dbReference type="Pfam" id="PF03447"/>
    </source>
</evidence>
<evidence type="ECO:0000313" key="15">
    <source>
        <dbReference type="Proteomes" id="UP001530377"/>
    </source>
</evidence>
<keyword evidence="6 10" id="KW-0028">Amino-acid biosynthesis</keyword>
<dbReference type="PROSITE" id="PS01042">
    <property type="entry name" value="HOMOSER_DHGENASE"/>
    <property type="match status" value="1"/>
</dbReference>
<reference evidence="14 15" key="1">
    <citation type="submission" date="2024-10" db="EMBL/GenBank/DDBJ databases">
        <title>Updated reference genomes for cyclostephanoid diatoms.</title>
        <authorList>
            <person name="Roberts W.R."/>
            <person name="Alverson A.J."/>
        </authorList>
    </citation>
    <scope>NUCLEOTIDE SEQUENCE [LARGE SCALE GENOMIC DNA]</scope>
    <source>
        <strain evidence="14 15">AJA228-03</strain>
    </source>
</reference>
<evidence type="ECO:0000313" key="14">
    <source>
        <dbReference type="EMBL" id="KAL3806651.1"/>
    </source>
</evidence>
<dbReference type="Gene3D" id="3.30.360.10">
    <property type="entry name" value="Dihydrodipicolinate Reductase, domain 2"/>
    <property type="match status" value="1"/>
</dbReference>
<evidence type="ECO:0000256" key="10">
    <source>
        <dbReference type="RuleBase" id="RU000579"/>
    </source>
</evidence>
<evidence type="ECO:0000256" key="7">
    <source>
        <dbReference type="ARBA" id="ARBA00022697"/>
    </source>
</evidence>
<dbReference type="SUPFAM" id="SSF51735">
    <property type="entry name" value="NAD(P)-binding Rossmann-fold domains"/>
    <property type="match status" value="1"/>
</dbReference>
<sequence>MPPTTKNGTMPSTTHLTRPLRIGMIGAGTVGGGVYEIIMNRLGGGKSGDASSSTSSRGSISTPTPIITKICVRDPSKPRNFHVDPNMTKIVTDTSSITSDPNIDLVVEVAGGVTFAKDAVYDSIRNGKSVVTANKALIAENMEELIGMIGIANGEGGESNSASCGRRGGGGVRFGYEASVCGGIPVIHALQSCYAGDIINEVMGICNGTTNYMLGKMEDGEDYDSVLREAQELGFAESDPSADVEGYDVRAKISILAKLAFGVSVPIESVPCMGITNISVVDFQYAKSMGCTIKLVGTAVRKSRYGEHDGALSVYVSPKLVPNGHLLASAIGCGNAVSINSANLGLASFGGAGAGRYPTANSVVADIMRVANGTCPTAPFPPVPSSSSFVDDIDSDYESAFYVRISFRDGLGIVRIIGELAESQGVSIHSILQRPITDRMAADTVVTTESCKLSQVVALCDLIGREEFALSTPVYMPMIPEY</sequence>
<evidence type="ECO:0000256" key="4">
    <source>
        <dbReference type="ARBA" id="ARBA00013213"/>
    </source>
</evidence>
<feature type="domain" description="Homoserine dehydrogenase catalytic" evidence="12">
    <location>
        <begin position="185"/>
        <end position="368"/>
    </location>
</feature>
<dbReference type="Proteomes" id="UP001530377">
    <property type="component" value="Unassembled WGS sequence"/>
</dbReference>
<comment type="catalytic activity">
    <reaction evidence="10">
        <text>L-homoserine + NADP(+) = L-aspartate 4-semialdehyde + NADPH + H(+)</text>
        <dbReference type="Rhea" id="RHEA:15761"/>
        <dbReference type="ChEBI" id="CHEBI:15378"/>
        <dbReference type="ChEBI" id="CHEBI:57476"/>
        <dbReference type="ChEBI" id="CHEBI:57783"/>
        <dbReference type="ChEBI" id="CHEBI:58349"/>
        <dbReference type="ChEBI" id="CHEBI:537519"/>
        <dbReference type="EC" id="1.1.1.3"/>
    </reaction>
</comment>
<comment type="similarity">
    <text evidence="3 11">Belongs to the homoserine dehydrogenase family.</text>
</comment>
<evidence type="ECO:0000256" key="6">
    <source>
        <dbReference type="ARBA" id="ARBA00022605"/>
    </source>
</evidence>
<name>A0ABD3R9A4_9STRA</name>
<evidence type="ECO:0000256" key="5">
    <source>
        <dbReference type="ARBA" id="ARBA00013376"/>
    </source>
</evidence>
<evidence type="ECO:0000256" key="9">
    <source>
        <dbReference type="ARBA" id="ARBA00023167"/>
    </source>
</evidence>
<evidence type="ECO:0000256" key="11">
    <source>
        <dbReference type="RuleBase" id="RU004171"/>
    </source>
</evidence>
<dbReference type="EMBL" id="JALLPB020000763">
    <property type="protein sequence ID" value="KAL3806651.1"/>
    <property type="molecule type" value="Genomic_DNA"/>
</dbReference>
<dbReference type="InterPro" id="IPR036291">
    <property type="entry name" value="NAD(P)-bd_dom_sf"/>
</dbReference>